<dbReference type="EMBL" id="JACJFN010000003">
    <property type="protein sequence ID" value="MBB1520174.1"/>
    <property type="molecule type" value="Genomic_DNA"/>
</dbReference>
<name>A0A7W4DCP2_9GAMM</name>
<sequence length="369" mass="39788">MSVEEKQLTPSRAASSAELLGEEGASSTALALVGLSVVQPERAPLPYAQRWFRAWEGELYRRAVRKTGRRQWDLSRFSVDGGPEASKAGYRETLAAVGQAAKQALAAAEASCGRRSSRERLALVYSDFWGQCSHLEHAFNWRDGFDLDVIPKFLLREHAVDGYSCKVQAGRSGFVQSLRVAGELLNGGDIDSVLLGGVFRFYPALGFSEAIGNAEQERRWLGKGGQHNAPIIERAGFIVLKRADAALKAKTAPVLLGAPQYLAVPARREAAAAALRQAWSALLPEPRAIIYGGHYPSSLLAAVEGSAAAAMGDQLVYENLCRRFGDSGGINPLLALQRYAERKAAGHDGVPAVLSLSDSHGGTWMLRCQ</sequence>
<gene>
    <name evidence="1" type="ORF">H3H45_13050</name>
</gene>
<dbReference type="Proteomes" id="UP000581189">
    <property type="component" value="Unassembled WGS sequence"/>
</dbReference>
<proteinExistence type="predicted"/>
<protein>
    <submittedName>
        <fullName evidence="1">Uncharacterized protein</fullName>
    </submittedName>
</protein>
<keyword evidence="2" id="KW-1185">Reference proteome</keyword>
<reference evidence="1 2" key="1">
    <citation type="submission" date="2020-08" db="EMBL/GenBank/DDBJ databases">
        <authorList>
            <person name="Kim C.M."/>
        </authorList>
    </citation>
    <scope>NUCLEOTIDE SEQUENCE [LARGE SCALE GENOMIC DNA]</scope>
    <source>
        <strain evidence="1 2">SR9</strain>
    </source>
</reference>
<organism evidence="1 2">
    <name type="scientific">Aquipseudomonas guryensis</name>
    <dbReference type="NCBI Taxonomy" id="2759165"/>
    <lineage>
        <taxon>Bacteria</taxon>
        <taxon>Pseudomonadati</taxon>
        <taxon>Pseudomonadota</taxon>
        <taxon>Gammaproteobacteria</taxon>
        <taxon>Pseudomonadales</taxon>
        <taxon>Pseudomonadaceae</taxon>
        <taxon>Aquipseudomonas</taxon>
    </lineage>
</organism>
<dbReference type="InterPro" id="IPR016039">
    <property type="entry name" value="Thiolase-like"/>
</dbReference>
<dbReference type="RefSeq" id="WP_182834179.1">
    <property type="nucleotide sequence ID" value="NZ_JACJFN010000003.1"/>
</dbReference>
<comment type="caution">
    <text evidence="1">The sequence shown here is derived from an EMBL/GenBank/DDBJ whole genome shotgun (WGS) entry which is preliminary data.</text>
</comment>
<dbReference type="AlphaFoldDB" id="A0A7W4DCP2"/>
<evidence type="ECO:0000313" key="1">
    <source>
        <dbReference type="EMBL" id="MBB1520174.1"/>
    </source>
</evidence>
<dbReference type="GO" id="GO:0016746">
    <property type="term" value="F:acyltransferase activity"/>
    <property type="evidence" value="ECO:0007669"/>
    <property type="project" value="InterPro"/>
</dbReference>
<accession>A0A7W4DCP2</accession>
<dbReference type="SUPFAM" id="SSF53901">
    <property type="entry name" value="Thiolase-like"/>
    <property type="match status" value="1"/>
</dbReference>
<evidence type="ECO:0000313" key="2">
    <source>
        <dbReference type="Proteomes" id="UP000581189"/>
    </source>
</evidence>